<feature type="domain" description="OmpR/PhoB-type" evidence="3">
    <location>
        <begin position="21"/>
        <end position="122"/>
    </location>
</feature>
<dbReference type="InterPro" id="IPR016032">
    <property type="entry name" value="Sig_transdc_resp-reg_C-effctor"/>
</dbReference>
<sequence length="143" mass="16157">MRNNNNFLFETAADLPYAILKASAAGGDIYFYPTLYQLTLMDGEVERRVDLGYAGSRILERLLMSAGELVPREELLRYAWADRVVSDGSLNQQIYVLRKVLGDEKKRAIIQTLPRRGYMLNPRAVFRPAADEPALAQAPLVPR</sequence>
<dbReference type="SMART" id="SM00862">
    <property type="entry name" value="Trans_reg_C"/>
    <property type="match status" value="1"/>
</dbReference>
<dbReference type="Gene3D" id="1.10.10.10">
    <property type="entry name" value="Winged helix-like DNA-binding domain superfamily/Winged helix DNA-binding domain"/>
    <property type="match status" value="1"/>
</dbReference>
<dbReference type="SUPFAM" id="SSF46894">
    <property type="entry name" value="C-terminal effector domain of the bipartite response regulators"/>
    <property type="match status" value="1"/>
</dbReference>
<protein>
    <recommendedName>
        <fullName evidence="3">OmpR/PhoB-type domain-containing protein</fullName>
    </recommendedName>
</protein>
<dbReference type="InterPro" id="IPR036388">
    <property type="entry name" value="WH-like_DNA-bd_sf"/>
</dbReference>
<keyword evidence="5" id="KW-1185">Reference proteome</keyword>
<name>A0A3E0X211_9GAMM</name>
<dbReference type="RefSeq" id="WP_116301179.1">
    <property type="nucleotide sequence ID" value="NZ_NFZV01000003.1"/>
</dbReference>
<gene>
    <name evidence="4" type="ORF">CAL65_05715</name>
</gene>
<comment type="caution">
    <text evidence="4">The sequence shown here is derived from an EMBL/GenBank/DDBJ whole genome shotgun (WGS) entry which is preliminary data.</text>
</comment>
<dbReference type="AlphaFoldDB" id="A0A3E0X211"/>
<evidence type="ECO:0000256" key="2">
    <source>
        <dbReference type="PROSITE-ProRule" id="PRU01091"/>
    </source>
</evidence>
<dbReference type="GO" id="GO:0000160">
    <property type="term" value="P:phosphorelay signal transduction system"/>
    <property type="evidence" value="ECO:0007669"/>
    <property type="project" value="InterPro"/>
</dbReference>
<feature type="DNA-binding region" description="OmpR/PhoB-type" evidence="2">
    <location>
        <begin position="21"/>
        <end position="122"/>
    </location>
</feature>
<accession>A0A3E0X211</accession>
<evidence type="ECO:0000259" key="3">
    <source>
        <dbReference type="PROSITE" id="PS51755"/>
    </source>
</evidence>
<evidence type="ECO:0000256" key="1">
    <source>
        <dbReference type="ARBA" id="ARBA00023125"/>
    </source>
</evidence>
<dbReference type="OrthoDB" id="799930at2"/>
<proteinExistence type="predicted"/>
<dbReference type="EMBL" id="NFZW01000004">
    <property type="protein sequence ID" value="RFA38321.1"/>
    <property type="molecule type" value="Genomic_DNA"/>
</dbReference>
<evidence type="ECO:0000313" key="5">
    <source>
        <dbReference type="Proteomes" id="UP000256763"/>
    </source>
</evidence>
<dbReference type="Proteomes" id="UP000256763">
    <property type="component" value="Unassembled WGS sequence"/>
</dbReference>
<dbReference type="InterPro" id="IPR001867">
    <property type="entry name" value="OmpR/PhoB-type_DNA-bd"/>
</dbReference>
<dbReference type="PROSITE" id="PS51755">
    <property type="entry name" value="OMPR_PHOB"/>
    <property type="match status" value="1"/>
</dbReference>
<dbReference type="GO" id="GO:0003677">
    <property type="term" value="F:DNA binding"/>
    <property type="evidence" value="ECO:0007669"/>
    <property type="project" value="UniProtKB-UniRule"/>
</dbReference>
<evidence type="ECO:0000313" key="4">
    <source>
        <dbReference type="EMBL" id="RFA38321.1"/>
    </source>
</evidence>
<dbReference type="CDD" id="cd00383">
    <property type="entry name" value="trans_reg_C"/>
    <property type="match status" value="1"/>
</dbReference>
<dbReference type="GO" id="GO:0006355">
    <property type="term" value="P:regulation of DNA-templated transcription"/>
    <property type="evidence" value="ECO:0007669"/>
    <property type="project" value="InterPro"/>
</dbReference>
<organism evidence="4 5">
    <name type="scientific">Alkalilimnicola ehrlichii</name>
    <dbReference type="NCBI Taxonomy" id="351052"/>
    <lineage>
        <taxon>Bacteria</taxon>
        <taxon>Pseudomonadati</taxon>
        <taxon>Pseudomonadota</taxon>
        <taxon>Gammaproteobacteria</taxon>
        <taxon>Chromatiales</taxon>
        <taxon>Ectothiorhodospiraceae</taxon>
        <taxon>Alkalilimnicola</taxon>
    </lineage>
</organism>
<reference evidence="5" key="1">
    <citation type="submission" date="2017-05" db="EMBL/GenBank/DDBJ databases">
        <authorList>
            <person name="Sharma S."/>
            <person name="Sidhu C."/>
            <person name="Pinnaka A.K."/>
        </authorList>
    </citation>
    <scope>NUCLEOTIDE SEQUENCE [LARGE SCALE GENOMIC DNA]</scope>
    <source>
        <strain evidence="5">AK93</strain>
    </source>
</reference>
<keyword evidence="1 2" id="KW-0238">DNA-binding</keyword>
<dbReference type="Pfam" id="PF00486">
    <property type="entry name" value="Trans_reg_C"/>
    <property type="match status" value="1"/>
</dbReference>